<sequence length="357" mass="40065">MFRSLPRHVPRITNTNILKMSAESAAKRVKTSPKLIGTHNGHFHADEALAVYMLRLLPEYADAQLLRTRNPEALENCDIIVDVHGKYDGVKYFDHHQRGFTEVFSENFKTKLSSAGLVYKHFAPTLIAQRIGPDADAKTVDTIYNKLYKSFIEALDANDNGINAYPADIEAAFSTGGVTLGAQVGSLNPNWNEPVDQAGEDAKFLEASKLMGETFVRNLDFYCKAWLPARKFVQDALESRKQYHESGLILRFEQSIPWKDHLFTLEEEAGLKEEEKPLYVLYGEGPGKNWRIQCVPVSKDSFQSRKALPEVWRGFRDEELSEKSGIPGGVFVHASGFIGGNKTEEGAFEMAKKSLTM</sequence>
<evidence type="ECO:0000313" key="2">
    <source>
        <dbReference type="EMBL" id="CCX05947.1"/>
    </source>
</evidence>
<dbReference type="PANTHER" id="PTHR11215:SF1">
    <property type="entry name" value="MYG1 EXONUCLEASE"/>
    <property type="match status" value="1"/>
</dbReference>
<dbReference type="Proteomes" id="UP000018144">
    <property type="component" value="Unassembled WGS sequence"/>
</dbReference>
<dbReference type="InterPro" id="IPR003226">
    <property type="entry name" value="MYG1_exonuclease"/>
</dbReference>
<comment type="similarity">
    <text evidence="1">Belongs to the MYG1 family.</text>
</comment>
<dbReference type="OMA" id="FHCDEVV"/>
<protein>
    <submittedName>
        <fullName evidence="2">Similar to UPF0160 protein YER156C acc. no. P40093</fullName>
    </submittedName>
</protein>
<dbReference type="eggNOG" id="KOG2948">
    <property type="taxonomic scope" value="Eukaryota"/>
</dbReference>
<organism evidence="2 3">
    <name type="scientific">Pyronema omphalodes (strain CBS 100304)</name>
    <name type="common">Pyronema confluens</name>
    <dbReference type="NCBI Taxonomy" id="1076935"/>
    <lineage>
        <taxon>Eukaryota</taxon>
        <taxon>Fungi</taxon>
        <taxon>Dikarya</taxon>
        <taxon>Ascomycota</taxon>
        <taxon>Pezizomycotina</taxon>
        <taxon>Pezizomycetes</taxon>
        <taxon>Pezizales</taxon>
        <taxon>Pyronemataceae</taxon>
        <taxon>Pyronema</taxon>
    </lineage>
</organism>
<keyword evidence="3" id="KW-1185">Reference proteome</keyword>
<dbReference type="AlphaFoldDB" id="U4KWQ5"/>
<dbReference type="PANTHER" id="PTHR11215">
    <property type="entry name" value="METAL DEPENDENT HYDROLASE - RELATED"/>
    <property type="match status" value="1"/>
</dbReference>
<name>U4KWQ5_PYROM</name>
<proteinExistence type="inferred from homology"/>
<dbReference type="GO" id="GO:0005737">
    <property type="term" value="C:cytoplasm"/>
    <property type="evidence" value="ECO:0007669"/>
    <property type="project" value="TreeGrafter"/>
</dbReference>
<accession>U4KWQ5</accession>
<dbReference type="GO" id="GO:0005634">
    <property type="term" value="C:nucleus"/>
    <property type="evidence" value="ECO:0007669"/>
    <property type="project" value="TreeGrafter"/>
</dbReference>
<gene>
    <name evidence="2" type="ORF">PCON_05534</name>
</gene>
<evidence type="ECO:0000256" key="1">
    <source>
        <dbReference type="ARBA" id="ARBA00010105"/>
    </source>
</evidence>
<reference evidence="2 3" key="1">
    <citation type="journal article" date="2013" name="PLoS Genet.">
        <title>The genome and development-dependent transcriptomes of Pyronema confluens: a window into fungal evolution.</title>
        <authorList>
            <person name="Traeger S."/>
            <person name="Altegoer F."/>
            <person name="Freitag M."/>
            <person name="Gabaldon T."/>
            <person name="Kempken F."/>
            <person name="Kumar A."/>
            <person name="Marcet-Houben M."/>
            <person name="Poggeler S."/>
            <person name="Stajich J.E."/>
            <person name="Nowrousian M."/>
        </authorList>
    </citation>
    <scope>NUCLEOTIDE SEQUENCE [LARGE SCALE GENOMIC DNA]</scope>
    <source>
        <strain evidence="3">CBS 100304</strain>
        <tissue evidence="2">Vegetative mycelium</tissue>
    </source>
</reference>
<dbReference type="Pfam" id="PF03690">
    <property type="entry name" value="MYG1_exonuc"/>
    <property type="match status" value="1"/>
</dbReference>
<dbReference type="OrthoDB" id="10265310at2759"/>
<dbReference type="EMBL" id="HF935277">
    <property type="protein sequence ID" value="CCX05947.1"/>
    <property type="molecule type" value="Genomic_DNA"/>
</dbReference>
<dbReference type="STRING" id="1076935.U4KWQ5"/>
<evidence type="ECO:0000313" key="3">
    <source>
        <dbReference type="Proteomes" id="UP000018144"/>
    </source>
</evidence>